<dbReference type="Proteomes" id="UP000181903">
    <property type="component" value="Chromosome I"/>
</dbReference>
<evidence type="ECO:0000313" key="2">
    <source>
        <dbReference type="EMBL" id="SDO73092.1"/>
    </source>
</evidence>
<feature type="region of interest" description="Disordered" evidence="1">
    <location>
        <begin position="1"/>
        <end position="36"/>
    </location>
</feature>
<sequence length="53" mass="5727">MSGCWQAFEQNRSSEPPNTGSQLADPMAQAQPRNPGLILIPSLPYRALSATDL</sequence>
<keyword evidence="3" id="KW-1185">Reference proteome</keyword>
<dbReference type="EMBL" id="LT629706">
    <property type="protein sequence ID" value="SDO73092.1"/>
    <property type="molecule type" value="Genomic_DNA"/>
</dbReference>
<proteinExistence type="predicted"/>
<gene>
    <name evidence="2" type="ORF">SAMN04490208_4749</name>
</gene>
<organism evidence="2 3">
    <name type="scientific">Pseudomonas poae</name>
    <dbReference type="NCBI Taxonomy" id="200451"/>
    <lineage>
        <taxon>Bacteria</taxon>
        <taxon>Pseudomonadati</taxon>
        <taxon>Pseudomonadota</taxon>
        <taxon>Gammaproteobacteria</taxon>
        <taxon>Pseudomonadales</taxon>
        <taxon>Pseudomonadaceae</taxon>
        <taxon>Pseudomonas</taxon>
    </lineage>
</organism>
<evidence type="ECO:0000313" key="3">
    <source>
        <dbReference type="Proteomes" id="UP000181903"/>
    </source>
</evidence>
<protein>
    <submittedName>
        <fullName evidence="2">Uncharacterized protein</fullName>
    </submittedName>
</protein>
<feature type="compositionally biased region" description="Polar residues" evidence="1">
    <location>
        <begin position="8"/>
        <end position="22"/>
    </location>
</feature>
<reference evidence="2 3" key="1">
    <citation type="submission" date="2016-10" db="EMBL/GenBank/DDBJ databases">
        <authorList>
            <person name="Varghese N."/>
            <person name="Submissions S."/>
        </authorList>
    </citation>
    <scope>NUCLEOTIDE SEQUENCE [LARGE SCALE GENOMIC DNA]</scope>
    <source>
        <strain evidence="2 3">BS2776</strain>
    </source>
</reference>
<name>A0ABY0S2I5_9PSED</name>
<evidence type="ECO:0000256" key="1">
    <source>
        <dbReference type="SAM" id="MobiDB-lite"/>
    </source>
</evidence>
<accession>A0ABY0S2I5</accession>